<dbReference type="AlphaFoldDB" id="A0A1I1WLZ7"/>
<evidence type="ECO:0000256" key="3">
    <source>
        <dbReference type="ARBA" id="ARBA00022741"/>
    </source>
</evidence>
<dbReference type="GO" id="GO:0016887">
    <property type="term" value="F:ATP hydrolysis activity"/>
    <property type="evidence" value="ECO:0007669"/>
    <property type="project" value="InterPro"/>
</dbReference>
<dbReference type="InterPro" id="IPR017871">
    <property type="entry name" value="ABC_transporter-like_CS"/>
</dbReference>
<dbReference type="GO" id="GO:0005524">
    <property type="term" value="F:ATP binding"/>
    <property type="evidence" value="ECO:0007669"/>
    <property type="project" value="UniProtKB-KW"/>
</dbReference>
<evidence type="ECO:0000256" key="5">
    <source>
        <dbReference type="ARBA" id="ARBA00022970"/>
    </source>
</evidence>
<dbReference type="PANTHER" id="PTHR43820:SF4">
    <property type="entry name" value="HIGH-AFFINITY BRANCHED-CHAIN AMINO ACID TRANSPORT ATP-BINDING PROTEIN LIVF"/>
    <property type="match status" value="1"/>
</dbReference>
<evidence type="ECO:0000256" key="4">
    <source>
        <dbReference type="ARBA" id="ARBA00022840"/>
    </source>
</evidence>
<protein>
    <submittedName>
        <fullName evidence="7">Branched-chain amino acid transport system ATP-binding protein</fullName>
    </submittedName>
</protein>
<dbReference type="CDD" id="cd03224">
    <property type="entry name" value="ABC_TM1139_LivF_branched"/>
    <property type="match status" value="1"/>
</dbReference>
<gene>
    <name evidence="7" type="ORF">SAMN04488523_10449</name>
</gene>
<dbReference type="InterPro" id="IPR052156">
    <property type="entry name" value="BCAA_Transport_ATP-bd_LivF"/>
</dbReference>
<reference evidence="7 8" key="1">
    <citation type="submission" date="2016-10" db="EMBL/GenBank/DDBJ databases">
        <authorList>
            <person name="de Groot N.N."/>
        </authorList>
    </citation>
    <scope>NUCLEOTIDE SEQUENCE [LARGE SCALE GENOMIC DNA]</scope>
    <source>
        <strain evidence="7 8">DSM 11443</strain>
    </source>
</reference>
<organism evidence="7 8">
    <name type="scientific">Sulfitobacter brevis</name>
    <dbReference type="NCBI Taxonomy" id="74348"/>
    <lineage>
        <taxon>Bacteria</taxon>
        <taxon>Pseudomonadati</taxon>
        <taxon>Pseudomonadota</taxon>
        <taxon>Alphaproteobacteria</taxon>
        <taxon>Rhodobacterales</taxon>
        <taxon>Roseobacteraceae</taxon>
        <taxon>Sulfitobacter</taxon>
    </lineage>
</organism>
<dbReference type="InterPro" id="IPR027417">
    <property type="entry name" value="P-loop_NTPase"/>
</dbReference>
<dbReference type="STRING" id="74348.SAMN04488523_10449"/>
<name>A0A1I1WLZ7_9RHOB</name>
<dbReference type="PROSITE" id="PS00211">
    <property type="entry name" value="ABC_TRANSPORTER_1"/>
    <property type="match status" value="1"/>
</dbReference>
<keyword evidence="5" id="KW-0029">Amino-acid transport</keyword>
<evidence type="ECO:0000313" key="8">
    <source>
        <dbReference type="Proteomes" id="UP000198977"/>
    </source>
</evidence>
<dbReference type="Proteomes" id="UP000198977">
    <property type="component" value="Unassembled WGS sequence"/>
</dbReference>
<evidence type="ECO:0000256" key="1">
    <source>
        <dbReference type="ARBA" id="ARBA00005417"/>
    </source>
</evidence>
<dbReference type="RefSeq" id="WP_093922993.1">
    <property type="nucleotide sequence ID" value="NZ_FOMW01000004.1"/>
</dbReference>
<evidence type="ECO:0000259" key="6">
    <source>
        <dbReference type="PROSITE" id="PS50893"/>
    </source>
</evidence>
<dbReference type="InterPro" id="IPR003439">
    <property type="entry name" value="ABC_transporter-like_ATP-bd"/>
</dbReference>
<sequence length="244" mass="26095">MTTPSATGAPLLTIENLCASYGGAWVLKDVSLTMQVGEFLAIIGANTAGKSTLLKAISGLMPQTSGNISFLGHDLLNTPAHRVPTLGIAHVPEGRHVFTEMTVEENLRTGAFTRGKSSGVGDSIARIFDLFPRLKERRTQLAGTLSGGEQQMVAVGRGMMLDPKLLILDEPSLGLAPIVVEEMHDRFHEIHNSGVSVLLVEQNVSLALESAGRAYVMSSGSIEFEGIATELAQDDRIRRAYLGI</sequence>
<dbReference type="Gene3D" id="3.40.50.300">
    <property type="entry name" value="P-loop containing nucleotide triphosphate hydrolases"/>
    <property type="match status" value="1"/>
</dbReference>
<dbReference type="SUPFAM" id="SSF52540">
    <property type="entry name" value="P-loop containing nucleoside triphosphate hydrolases"/>
    <property type="match status" value="1"/>
</dbReference>
<dbReference type="GO" id="GO:0015807">
    <property type="term" value="P:L-amino acid transport"/>
    <property type="evidence" value="ECO:0007669"/>
    <property type="project" value="TreeGrafter"/>
</dbReference>
<dbReference type="OrthoDB" id="9806149at2"/>
<keyword evidence="3" id="KW-0547">Nucleotide-binding</keyword>
<evidence type="ECO:0000256" key="2">
    <source>
        <dbReference type="ARBA" id="ARBA00022448"/>
    </source>
</evidence>
<keyword evidence="2" id="KW-0813">Transport</keyword>
<dbReference type="EMBL" id="FOMW01000004">
    <property type="protein sequence ID" value="SFD96244.1"/>
    <property type="molecule type" value="Genomic_DNA"/>
</dbReference>
<evidence type="ECO:0000313" key="7">
    <source>
        <dbReference type="EMBL" id="SFD96244.1"/>
    </source>
</evidence>
<dbReference type="GO" id="GO:0015658">
    <property type="term" value="F:branched-chain amino acid transmembrane transporter activity"/>
    <property type="evidence" value="ECO:0007669"/>
    <property type="project" value="TreeGrafter"/>
</dbReference>
<dbReference type="PROSITE" id="PS50893">
    <property type="entry name" value="ABC_TRANSPORTER_2"/>
    <property type="match status" value="1"/>
</dbReference>
<keyword evidence="4 7" id="KW-0067">ATP-binding</keyword>
<proteinExistence type="inferred from homology"/>
<feature type="domain" description="ABC transporter" evidence="6">
    <location>
        <begin position="12"/>
        <end position="244"/>
    </location>
</feature>
<comment type="similarity">
    <text evidence="1">Belongs to the ABC transporter superfamily.</text>
</comment>
<dbReference type="Pfam" id="PF00005">
    <property type="entry name" value="ABC_tran"/>
    <property type="match status" value="1"/>
</dbReference>
<dbReference type="PANTHER" id="PTHR43820">
    <property type="entry name" value="HIGH-AFFINITY BRANCHED-CHAIN AMINO ACID TRANSPORT ATP-BINDING PROTEIN LIVF"/>
    <property type="match status" value="1"/>
</dbReference>
<accession>A0A1I1WLZ7</accession>
<keyword evidence="8" id="KW-1185">Reference proteome</keyword>